<dbReference type="SUPFAM" id="SSF52172">
    <property type="entry name" value="CheY-like"/>
    <property type="match status" value="1"/>
</dbReference>
<dbReference type="SMART" id="SM00862">
    <property type="entry name" value="Trans_reg_C"/>
    <property type="match status" value="1"/>
</dbReference>
<feature type="domain" description="OmpR/PhoB-type" evidence="9">
    <location>
        <begin position="124"/>
        <end position="220"/>
    </location>
</feature>
<evidence type="ECO:0000259" key="8">
    <source>
        <dbReference type="PROSITE" id="PS50110"/>
    </source>
</evidence>
<dbReference type="SUPFAM" id="SSF46894">
    <property type="entry name" value="C-terminal effector domain of the bipartite response regulators"/>
    <property type="match status" value="1"/>
</dbReference>
<dbReference type="GO" id="GO:0000976">
    <property type="term" value="F:transcription cis-regulatory region binding"/>
    <property type="evidence" value="ECO:0007669"/>
    <property type="project" value="TreeGrafter"/>
</dbReference>
<dbReference type="EMBL" id="WNAL01000059">
    <property type="protein sequence ID" value="MTR83200.1"/>
    <property type="molecule type" value="Genomic_DNA"/>
</dbReference>
<dbReference type="PROSITE" id="PS51755">
    <property type="entry name" value="OMPR_PHOB"/>
    <property type="match status" value="1"/>
</dbReference>
<comment type="function">
    <text evidence="5">May play the central regulatory role in sporulation. It may be an element of the effector pathway responsible for the activation of sporulation genes in response to nutritional stress. Spo0A may act in concert with spo0H (a sigma factor) to control the expression of some genes that are critical to the sporulation process.</text>
</comment>
<dbReference type="InterPro" id="IPR039420">
    <property type="entry name" value="WalR-like"/>
</dbReference>
<dbReference type="InterPro" id="IPR036388">
    <property type="entry name" value="WH-like_DNA-bd_sf"/>
</dbReference>
<evidence type="ECO:0000313" key="10">
    <source>
        <dbReference type="EMBL" id="MTR83200.1"/>
    </source>
</evidence>
<dbReference type="Pfam" id="PF00486">
    <property type="entry name" value="Trans_reg_C"/>
    <property type="match status" value="1"/>
</dbReference>
<organism evidence="10 11">
    <name type="scientific">Roseburia faecis</name>
    <dbReference type="NCBI Taxonomy" id="301302"/>
    <lineage>
        <taxon>Bacteria</taxon>
        <taxon>Bacillati</taxon>
        <taxon>Bacillota</taxon>
        <taxon>Clostridia</taxon>
        <taxon>Lachnospirales</taxon>
        <taxon>Lachnospiraceae</taxon>
        <taxon>Roseburia</taxon>
    </lineage>
</organism>
<dbReference type="GO" id="GO:0000156">
    <property type="term" value="F:phosphorelay response regulator activity"/>
    <property type="evidence" value="ECO:0007669"/>
    <property type="project" value="TreeGrafter"/>
</dbReference>
<dbReference type="GO" id="GO:0005829">
    <property type="term" value="C:cytosol"/>
    <property type="evidence" value="ECO:0007669"/>
    <property type="project" value="TreeGrafter"/>
</dbReference>
<dbReference type="CDD" id="cd00383">
    <property type="entry name" value="trans_reg_C"/>
    <property type="match status" value="1"/>
</dbReference>
<sequence>MNILIIEDDAAIRQELKLLLENALYQVTVLTEFHHVVEDILQIEPDLLLLDVNLPQQSGFEICKSIRKTSDVPIIFLTSRTDSMDELSGMLQGGDAYITKPFQPPLLLAHIAAVLKRAKKADIPEKMTCKGVELDVVRGCVKYQGQQVDLSKNELKILHYLFLHQGEIVPRIELVEYLWDQQVFIDDNALSVNITRLRAKLAEIGVCDFIETKRGMGYRI</sequence>
<dbReference type="Gene3D" id="1.10.10.10">
    <property type="entry name" value="Winged helix-like DNA-binding domain superfamily/Winged helix DNA-binding domain"/>
    <property type="match status" value="1"/>
</dbReference>
<evidence type="ECO:0000256" key="4">
    <source>
        <dbReference type="ARBA" id="ARBA00023163"/>
    </source>
</evidence>
<dbReference type="GO" id="GO:0032993">
    <property type="term" value="C:protein-DNA complex"/>
    <property type="evidence" value="ECO:0007669"/>
    <property type="project" value="TreeGrafter"/>
</dbReference>
<feature type="domain" description="Response regulatory" evidence="8">
    <location>
        <begin position="2"/>
        <end position="115"/>
    </location>
</feature>
<dbReference type="AlphaFoldDB" id="A0A844KUX0"/>
<keyword evidence="6" id="KW-0597">Phosphoprotein</keyword>
<evidence type="ECO:0000256" key="3">
    <source>
        <dbReference type="ARBA" id="ARBA00023125"/>
    </source>
</evidence>
<proteinExistence type="predicted"/>
<dbReference type="Gene3D" id="3.40.50.2300">
    <property type="match status" value="1"/>
</dbReference>
<dbReference type="InterPro" id="IPR001867">
    <property type="entry name" value="OmpR/PhoB-type_DNA-bd"/>
</dbReference>
<feature type="modified residue" description="4-aspartylphosphate" evidence="6">
    <location>
        <position position="51"/>
    </location>
</feature>
<keyword evidence="3 7" id="KW-0238">DNA-binding</keyword>
<dbReference type="InterPro" id="IPR001789">
    <property type="entry name" value="Sig_transdc_resp-reg_receiver"/>
</dbReference>
<dbReference type="Pfam" id="PF00072">
    <property type="entry name" value="Response_reg"/>
    <property type="match status" value="1"/>
</dbReference>
<dbReference type="Proteomes" id="UP000446657">
    <property type="component" value="Unassembled WGS sequence"/>
</dbReference>
<evidence type="ECO:0000256" key="7">
    <source>
        <dbReference type="PROSITE-ProRule" id="PRU01091"/>
    </source>
</evidence>
<evidence type="ECO:0000259" key="9">
    <source>
        <dbReference type="PROSITE" id="PS51755"/>
    </source>
</evidence>
<evidence type="ECO:0000313" key="11">
    <source>
        <dbReference type="Proteomes" id="UP000446657"/>
    </source>
</evidence>
<evidence type="ECO:0000256" key="5">
    <source>
        <dbReference type="ARBA" id="ARBA00024867"/>
    </source>
</evidence>
<gene>
    <name evidence="10" type="ORF">GMD30_16350</name>
</gene>
<evidence type="ECO:0000256" key="6">
    <source>
        <dbReference type="PROSITE-ProRule" id="PRU00169"/>
    </source>
</evidence>
<dbReference type="PANTHER" id="PTHR48111:SF43">
    <property type="entry name" value="STAGE 0 SPORULATION PROTEIN A HOMOLOG"/>
    <property type="match status" value="1"/>
</dbReference>
<dbReference type="SMART" id="SM00448">
    <property type="entry name" value="REC"/>
    <property type="match status" value="1"/>
</dbReference>
<comment type="caution">
    <text evidence="10">The sequence shown here is derived from an EMBL/GenBank/DDBJ whole genome shotgun (WGS) entry which is preliminary data.</text>
</comment>
<evidence type="ECO:0000256" key="1">
    <source>
        <dbReference type="ARBA" id="ARBA00018672"/>
    </source>
</evidence>
<keyword evidence="4" id="KW-0804">Transcription</keyword>
<name>A0A844KUX0_9FIRM</name>
<keyword evidence="2" id="KW-0805">Transcription regulation</keyword>
<dbReference type="GO" id="GO:0006355">
    <property type="term" value="P:regulation of DNA-templated transcription"/>
    <property type="evidence" value="ECO:0007669"/>
    <property type="project" value="InterPro"/>
</dbReference>
<dbReference type="RefSeq" id="WP_022045807.1">
    <property type="nucleotide sequence ID" value="NZ_JAJBML010000045.1"/>
</dbReference>
<protein>
    <recommendedName>
        <fullName evidence="1">Stage 0 sporulation protein A homolog</fullName>
    </recommendedName>
</protein>
<accession>A0A844KUX0</accession>
<dbReference type="PANTHER" id="PTHR48111">
    <property type="entry name" value="REGULATOR OF RPOS"/>
    <property type="match status" value="1"/>
</dbReference>
<dbReference type="InterPro" id="IPR011006">
    <property type="entry name" value="CheY-like_superfamily"/>
</dbReference>
<evidence type="ECO:0000256" key="2">
    <source>
        <dbReference type="ARBA" id="ARBA00023015"/>
    </source>
</evidence>
<feature type="DNA-binding region" description="OmpR/PhoB-type" evidence="7">
    <location>
        <begin position="124"/>
        <end position="220"/>
    </location>
</feature>
<dbReference type="PROSITE" id="PS50110">
    <property type="entry name" value="RESPONSE_REGULATORY"/>
    <property type="match status" value="1"/>
</dbReference>
<dbReference type="InterPro" id="IPR016032">
    <property type="entry name" value="Sig_transdc_resp-reg_C-effctor"/>
</dbReference>
<reference evidence="10 11" key="1">
    <citation type="journal article" date="2019" name="Nat. Med.">
        <title>A library of human gut bacterial isolates paired with longitudinal multiomics data enables mechanistic microbiome research.</title>
        <authorList>
            <person name="Poyet M."/>
            <person name="Groussin M."/>
            <person name="Gibbons S.M."/>
            <person name="Avila-Pacheco J."/>
            <person name="Jiang X."/>
            <person name="Kearney S.M."/>
            <person name="Perrotta A.R."/>
            <person name="Berdy B."/>
            <person name="Zhao S."/>
            <person name="Lieberman T.D."/>
            <person name="Swanson P.K."/>
            <person name="Smith M."/>
            <person name="Roesemann S."/>
            <person name="Alexander J.E."/>
            <person name="Rich S.A."/>
            <person name="Livny J."/>
            <person name="Vlamakis H."/>
            <person name="Clish C."/>
            <person name="Bullock K."/>
            <person name="Deik A."/>
            <person name="Scott J."/>
            <person name="Pierce K.A."/>
            <person name="Xavier R.J."/>
            <person name="Alm E.J."/>
        </authorList>
    </citation>
    <scope>NUCLEOTIDE SEQUENCE [LARGE SCALE GENOMIC DNA]</scope>
    <source>
        <strain evidence="10 11">BIOML-A1</strain>
    </source>
</reference>